<evidence type="ECO:0000256" key="3">
    <source>
        <dbReference type="ARBA" id="ARBA00022553"/>
    </source>
</evidence>
<dbReference type="OrthoDB" id="10053061at2759"/>
<dbReference type="SMART" id="SM01127">
    <property type="entry name" value="DDHD"/>
    <property type="match status" value="1"/>
</dbReference>
<feature type="region of interest" description="Disordered" evidence="13">
    <location>
        <begin position="1351"/>
        <end position="1375"/>
    </location>
</feature>
<proteinExistence type="inferred from homology"/>
<comment type="similarity">
    <text evidence="2">Belongs to the PtdIns transfer protein family. PI transfer class IIA subfamily.</text>
</comment>
<sequence>MLAKSSGYNLRAAEILSIGLDGESLATIRQKLQHQPPQPLLGLFTRMSAPQVPGSRVCSKFLSPSSVGVSAAEVSLAPSLRGSRPRLPVRVPISARTAVPRAGHWDEEVDRTLLLFALSGPEGDLGGRCNEGGPPPGGGAPWHLQNVLSDSVESSDDEFFDAREEVAEGKNAILIGMSQWNSNDLVEQIETMGKLEEHQGEGSTPCTSSLLQEKQRELYRVSLRRQRFPAQGSIEIHEDNEEGCPQRSCKTHVLLLVLHGGNVLDTGSGDPSCKVADIHTFSSVLEKVTRAHFPAALGHILVKFVPCPAICSEAFSLVSNLNPFSHDVGCLSNSQDHVPLAALPLLAISSPQYQDAVATVIERANQVYAEFLKSPDGIGFSGQVCLIGDCVGGLLAFDAICYSAGPTGDSPGSSSRKGSFSSTQDAPVVVEEDCSLAGSKRLSKSSIDVSSTLEDEEPKRPLPRKQSDSSTYDCEAITQHHAFLSSIHSSVLKDEADSPAAGGPQVPEVSLGRLDFEVSDFFLFGSPLGLVLAMRRTVLPGLDGFQVRPACSQVYSFFHCADPSASRLEPLLEPKFHLVPPVSVPRYQRFPLGDGQPLLLADALHTHSALFLEGSSRGSPPLLDAPSSPSQALRSQRQARRISQGSSSESSESSDSLAPVGASRITAKWWGSKRIDYALYCPDVLTAFPTVALPHLFHASYWESTDVVAFILRQVMRYESVNVKESAGLDPAALSPENPREKWLRKRTQVKLRNVTANHRANDVIAAEDGPQVLVGRFMYGPLDMVALTGEKVDILVMAEPSSGRWVHLDTEITNSSGRITYSVPRPRRLGVGVYPVKMVVRGDQTCAMSYLTVLPRGMECVVFSIDGSFAASVSIMGSDPKVRPGAVDVVRHWQDLGYMILYITGRPDMQKQRVVSWLSQHNFPQGMIFFSDGLVHDPLRQKAIFLRNLMQECFIKISAAYGSTKDISVYSVLGLPPSQIFIVGRPTKKYQTQCQFLSEGYAAHLAALEAGHRSRPKKNSSRMILRKGSFGLHAQPDFLRKRNHLRRTMSVQQPAPPANPKPERAQSQPESDKDHERPLPACLEPECLTKSTISLSSGGLGSDGWQALNGGAPQSGTNSRWQVQLLGCLLGPTPAVWGASRAASESLRAVAEASPALLAGLCVGGWAAPGPRRLFAQQAPVLLGVASAVYLSQLPCGQGPPQWRLLVGATGPAVVNHLAHSTPLWGWRGPGSQPPTPALRELCLLQLHFQRCICTQTQSCWQPGSKRGWDPEEFGVWGNTILWLWGSELGREPQQRARTLSFPELRFGALMTCSLIWKVYNELRGTTSNSREVWILSQRLSSRYAYELMEEEEKEEEGEGEETSEKEAWKESIT</sequence>
<dbReference type="GO" id="GO:0031210">
    <property type="term" value="F:phosphatidylcholine binding"/>
    <property type="evidence" value="ECO:0007669"/>
    <property type="project" value="TreeGrafter"/>
</dbReference>
<feature type="domain" description="DDHD" evidence="14">
    <location>
        <begin position="514"/>
        <end position="717"/>
    </location>
</feature>
<keyword evidence="5" id="KW-0106">Calcium</keyword>
<dbReference type="GO" id="GO:0012505">
    <property type="term" value="C:endomembrane system"/>
    <property type="evidence" value="ECO:0007669"/>
    <property type="project" value="UniProtKB-SubCell"/>
</dbReference>
<dbReference type="CTD" id="83394"/>
<dbReference type="GO" id="GO:0005737">
    <property type="term" value="C:cytoplasm"/>
    <property type="evidence" value="ECO:0007669"/>
    <property type="project" value="TreeGrafter"/>
</dbReference>
<evidence type="ECO:0000313" key="15">
    <source>
        <dbReference type="Proteomes" id="UP000515208"/>
    </source>
</evidence>
<feature type="region of interest" description="Disordered" evidence="13">
    <location>
        <begin position="1050"/>
        <end position="1081"/>
    </location>
</feature>
<dbReference type="GO" id="GO:0046872">
    <property type="term" value="F:metal ion binding"/>
    <property type="evidence" value="ECO:0007669"/>
    <property type="project" value="UniProtKB-KW"/>
</dbReference>
<accession>A0A6P3I2D3</accession>
<comment type="subunit">
    <text evidence="9">Interacts with PTK2B via its C-terminus.</text>
</comment>
<feature type="region of interest" description="Disordered" evidence="13">
    <location>
        <begin position="617"/>
        <end position="657"/>
    </location>
</feature>
<dbReference type="InterPro" id="IPR004177">
    <property type="entry name" value="DDHD_dom"/>
</dbReference>
<evidence type="ECO:0000256" key="10">
    <source>
        <dbReference type="ARBA" id="ARBA00067420"/>
    </source>
</evidence>
<feature type="region of interest" description="Disordered" evidence="13">
    <location>
        <begin position="447"/>
        <end position="471"/>
    </location>
</feature>
<dbReference type="KEGG" id="bbis:104994052"/>
<dbReference type="InterPro" id="IPR036412">
    <property type="entry name" value="HAD-like_sf"/>
</dbReference>
<name>A0A6P3I2D3_BISBB</name>
<dbReference type="PROSITE" id="PS51043">
    <property type="entry name" value="DDHD"/>
    <property type="match status" value="1"/>
</dbReference>
<evidence type="ECO:0000256" key="8">
    <source>
        <dbReference type="ARBA" id="ARBA00059635"/>
    </source>
</evidence>
<keyword evidence="15" id="KW-1185">Reference proteome</keyword>
<dbReference type="GO" id="GO:0035091">
    <property type="term" value="F:phosphatidylinositol binding"/>
    <property type="evidence" value="ECO:0007669"/>
    <property type="project" value="TreeGrafter"/>
</dbReference>
<dbReference type="Pfam" id="PF24694">
    <property type="entry name" value="LNS2_PITM1-3"/>
    <property type="match status" value="1"/>
</dbReference>
<gene>
    <name evidence="16" type="primary">PITPNM3</name>
</gene>
<protein>
    <recommendedName>
        <fullName evidence="10">Membrane-associated phosphatidylinositol transfer protein 3</fullName>
    </recommendedName>
    <alternativeName>
        <fullName evidence="12">Phosphatidylinositol transfer protein, membrane-associated 3</fullName>
    </alternativeName>
    <alternativeName>
        <fullName evidence="11">Pyk2 N-terminal domain-interacting receptor 1</fullName>
    </alternativeName>
</protein>
<keyword evidence="4" id="KW-0479">Metal-binding</keyword>
<feature type="compositionally biased region" description="Acidic residues" evidence="13">
    <location>
        <begin position="1351"/>
        <end position="1363"/>
    </location>
</feature>
<evidence type="ECO:0000256" key="9">
    <source>
        <dbReference type="ARBA" id="ARBA00065401"/>
    </source>
</evidence>
<dbReference type="RefSeq" id="XP_010845812.1">
    <property type="nucleotide sequence ID" value="XM_010847510.1"/>
</dbReference>
<reference evidence="16" key="1">
    <citation type="submission" date="2025-08" db="UniProtKB">
        <authorList>
            <consortium name="RefSeq"/>
        </authorList>
    </citation>
    <scope>IDENTIFICATION</scope>
    <source>
        <tissue evidence="16">Blood</tissue>
    </source>
</reference>
<dbReference type="PANTHER" id="PTHR10658">
    <property type="entry name" value="PHOSPHATIDYLINOSITOL TRANSFER PROTEIN"/>
    <property type="match status" value="1"/>
</dbReference>
<dbReference type="GO" id="GO:0008525">
    <property type="term" value="F:phosphatidylcholine transporter activity"/>
    <property type="evidence" value="ECO:0007669"/>
    <property type="project" value="TreeGrafter"/>
</dbReference>
<dbReference type="Pfam" id="PF02862">
    <property type="entry name" value="DDHD"/>
    <property type="match status" value="1"/>
</dbReference>
<evidence type="ECO:0000256" key="13">
    <source>
        <dbReference type="SAM" id="MobiDB-lite"/>
    </source>
</evidence>
<dbReference type="Pfam" id="PF24695">
    <property type="entry name" value="PITM1-3"/>
    <property type="match status" value="1"/>
</dbReference>
<dbReference type="SUPFAM" id="SSF56784">
    <property type="entry name" value="HAD-like"/>
    <property type="match status" value="1"/>
</dbReference>
<evidence type="ECO:0000256" key="11">
    <source>
        <dbReference type="ARBA" id="ARBA00075284"/>
    </source>
</evidence>
<dbReference type="PANTHER" id="PTHR10658:SF27">
    <property type="entry name" value="PHOSPHATIDYLINOSITOL TRANSFER PROTEIN BETA ISOFORM"/>
    <property type="match status" value="1"/>
</dbReference>
<evidence type="ECO:0000256" key="2">
    <source>
        <dbReference type="ARBA" id="ARBA00010316"/>
    </source>
</evidence>
<dbReference type="InterPro" id="IPR031315">
    <property type="entry name" value="LNS2/PITP"/>
</dbReference>
<feature type="compositionally biased region" description="Low complexity" evidence="13">
    <location>
        <begin position="619"/>
        <end position="656"/>
    </location>
</feature>
<evidence type="ECO:0000259" key="14">
    <source>
        <dbReference type="PROSITE" id="PS51043"/>
    </source>
</evidence>
<dbReference type="GO" id="GO:0008526">
    <property type="term" value="F:phosphatidylinositol transfer activity"/>
    <property type="evidence" value="ECO:0007669"/>
    <property type="project" value="TreeGrafter"/>
</dbReference>
<evidence type="ECO:0000256" key="6">
    <source>
        <dbReference type="ARBA" id="ARBA00023121"/>
    </source>
</evidence>
<dbReference type="InterPro" id="IPR001666">
    <property type="entry name" value="PI_transfer"/>
</dbReference>
<keyword evidence="7" id="KW-0472">Membrane</keyword>
<evidence type="ECO:0000256" key="1">
    <source>
        <dbReference type="ARBA" id="ARBA00004184"/>
    </source>
</evidence>
<dbReference type="FunFam" id="3.40.50.1000:FF:000085">
    <property type="entry name" value="Membrane-associated phosphatidylinositol transfer protein 3"/>
    <property type="match status" value="1"/>
</dbReference>
<evidence type="ECO:0000256" key="12">
    <source>
        <dbReference type="ARBA" id="ARBA00076348"/>
    </source>
</evidence>
<keyword evidence="6" id="KW-0446">Lipid-binding</keyword>
<evidence type="ECO:0000313" key="16">
    <source>
        <dbReference type="RefSeq" id="XP_010845812.1"/>
    </source>
</evidence>
<dbReference type="SMART" id="SM00775">
    <property type="entry name" value="LNS2"/>
    <property type="match status" value="1"/>
</dbReference>
<comment type="subcellular location">
    <subcellularLocation>
        <location evidence="1">Endomembrane system</location>
        <topology evidence="1">Peripheral membrane protein</topology>
    </subcellularLocation>
</comment>
<evidence type="ECO:0000256" key="5">
    <source>
        <dbReference type="ARBA" id="ARBA00022837"/>
    </source>
</evidence>
<dbReference type="Proteomes" id="UP000515208">
    <property type="component" value="Unplaced"/>
</dbReference>
<comment type="function">
    <text evidence="8">Catalyzes the transfer of phosphatidylinositol and phosphatidylcholine between membranes (in vitro). Binds calcium ions.</text>
</comment>
<dbReference type="GeneID" id="104994052"/>
<dbReference type="Gene3D" id="3.40.50.1000">
    <property type="entry name" value="HAD superfamily/HAD-like"/>
    <property type="match status" value="1"/>
</dbReference>
<evidence type="ECO:0000256" key="7">
    <source>
        <dbReference type="ARBA" id="ARBA00023136"/>
    </source>
</evidence>
<dbReference type="InterPro" id="IPR023214">
    <property type="entry name" value="HAD_sf"/>
</dbReference>
<organism evidence="15 16">
    <name type="scientific">Bison bison bison</name>
    <name type="common">North American plains bison</name>
    <dbReference type="NCBI Taxonomy" id="43346"/>
    <lineage>
        <taxon>Eukaryota</taxon>
        <taxon>Metazoa</taxon>
        <taxon>Chordata</taxon>
        <taxon>Craniata</taxon>
        <taxon>Vertebrata</taxon>
        <taxon>Euteleostomi</taxon>
        <taxon>Mammalia</taxon>
        <taxon>Eutheria</taxon>
        <taxon>Laurasiatheria</taxon>
        <taxon>Artiodactyla</taxon>
        <taxon>Ruminantia</taxon>
        <taxon>Pecora</taxon>
        <taxon>Bovidae</taxon>
        <taxon>Bovinae</taxon>
        <taxon>Bison</taxon>
    </lineage>
</organism>
<evidence type="ECO:0000256" key="4">
    <source>
        <dbReference type="ARBA" id="ARBA00022723"/>
    </source>
</evidence>
<feature type="compositionally biased region" description="Basic and acidic residues" evidence="13">
    <location>
        <begin position="1364"/>
        <end position="1375"/>
    </location>
</feature>
<keyword evidence="3" id="KW-0597">Phosphoprotein</keyword>